<keyword evidence="2" id="KW-0472">Membrane</keyword>
<dbReference type="Gene3D" id="3.60.21.70">
    <property type="entry name" value="PhoD-like phosphatase"/>
    <property type="match status" value="1"/>
</dbReference>
<sequence>MSSPRHRRLHEEEMDEHDEEARAGTSAASALNGPPEGRLGYSVHTHPHNHTHAHTEPGPHKSSTVIFTPPPIEQFASCRRVHLLIFMTAFSIVTSFMTIFYVLVKFARFEDSWLHLNGVDTSRLISKIAFGSCLQYRVGPQPVWRSVMAIDPDTWIWTGDFVYMDQAFVDCHDPAMASDSPECVCEAGWIAFPSQQCHAGDLAKAHERVIAQLQQPDYQQFLRFMCPKWNQSYDTPIPGPDCHRPILGTYDDHDFMWNNGNRRLPNKLQAKNLFLDAVGEPASSPRRNAARGVEHLYVLNKDTADKRVGVYLLDERYYRDPLPCQTRRSYCQQLIEDLEASNNSTNETRRAPAAEPNQDLRGFCEDFLKEGVGCCLKDEQMFDARNGWCNQASSKQSPLYEEACDPTSALFGRRPLAYNAATHTLTADGGEYWPSSSFCEVLGPTQRSWLETSLRQSDAAVNLVVSSSVVLFNPDACGPQDGSYDNWECYRPAQRQLLASIARSGASCVVLLVGDFHWGDIKVLRPDTKAPYAKNYSSTLMPYPLYQVMASGLTEDIVHDWRPLVDRAKADPSFRTVEVPFEHNDPYKLRAHGDKGYVAEPHFGTVHIHWGKRKMRLQLRQSSDGEVAVQSEIHLSQCTLPRK</sequence>
<accession>A0A0G4EJ55</accession>
<evidence type="ECO:0000313" key="5">
    <source>
        <dbReference type="Proteomes" id="UP000041254"/>
    </source>
</evidence>
<dbReference type="EMBL" id="CDMY01000243">
    <property type="protein sequence ID" value="CEL96472.1"/>
    <property type="molecule type" value="Genomic_DNA"/>
</dbReference>
<dbReference type="Pfam" id="PF09423">
    <property type="entry name" value="PhoD"/>
    <property type="match status" value="1"/>
</dbReference>
<dbReference type="PANTHER" id="PTHR33987">
    <property type="entry name" value="CALCINEURIN-LIKE METALLO-PHOSPHOESTERASE SUPERFAMILY PROTEIN"/>
    <property type="match status" value="1"/>
</dbReference>
<feature type="domain" description="PhoD-like phosphatase metallophosphatase" evidence="3">
    <location>
        <begin position="440"/>
        <end position="529"/>
    </location>
</feature>
<evidence type="ECO:0000313" key="4">
    <source>
        <dbReference type="EMBL" id="CEL96472.1"/>
    </source>
</evidence>
<dbReference type="SUPFAM" id="SSF56300">
    <property type="entry name" value="Metallo-dependent phosphatases"/>
    <property type="match status" value="1"/>
</dbReference>
<organism evidence="4 5">
    <name type="scientific">Vitrella brassicaformis (strain CCMP3155)</name>
    <dbReference type="NCBI Taxonomy" id="1169540"/>
    <lineage>
        <taxon>Eukaryota</taxon>
        <taxon>Sar</taxon>
        <taxon>Alveolata</taxon>
        <taxon>Colpodellida</taxon>
        <taxon>Vitrellaceae</taxon>
        <taxon>Vitrella</taxon>
    </lineage>
</organism>
<protein>
    <recommendedName>
        <fullName evidence="3">PhoD-like phosphatase metallophosphatase domain-containing protein</fullName>
    </recommendedName>
</protein>
<dbReference type="InParanoid" id="A0A0G4EJ55"/>
<keyword evidence="2" id="KW-0812">Transmembrane</keyword>
<dbReference type="AlphaFoldDB" id="A0A0G4EJ55"/>
<dbReference type="Proteomes" id="UP000041254">
    <property type="component" value="Unassembled WGS sequence"/>
</dbReference>
<keyword evidence="5" id="KW-1185">Reference proteome</keyword>
<dbReference type="InterPro" id="IPR038607">
    <property type="entry name" value="PhoD-like_sf"/>
</dbReference>
<reference evidence="4 5" key="1">
    <citation type="submission" date="2014-11" db="EMBL/GenBank/DDBJ databases">
        <authorList>
            <person name="Zhu J."/>
            <person name="Qi W."/>
            <person name="Song R."/>
        </authorList>
    </citation>
    <scope>NUCLEOTIDE SEQUENCE [LARGE SCALE GENOMIC DNA]</scope>
</reference>
<name>A0A0G4EJ55_VITBC</name>
<dbReference type="InterPro" id="IPR029052">
    <property type="entry name" value="Metallo-depent_PP-like"/>
</dbReference>
<gene>
    <name evidence="4" type="ORF">Vbra_7547</name>
</gene>
<dbReference type="OrthoDB" id="10266805at2759"/>
<feature type="region of interest" description="Disordered" evidence="1">
    <location>
        <begin position="1"/>
        <end position="62"/>
    </location>
</feature>
<proteinExistence type="predicted"/>
<dbReference type="STRING" id="1169540.A0A0G4EJ55"/>
<dbReference type="PANTHER" id="PTHR33987:SF2">
    <property type="entry name" value="ALKALINE PHOSPHATASE D"/>
    <property type="match status" value="1"/>
</dbReference>
<keyword evidence="2" id="KW-1133">Transmembrane helix</keyword>
<evidence type="ECO:0000256" key="2">
    <source>
        <dbReference type="SAM" id="Phobius"/>
    </source>
</evidence>
<feature type="transmembrane region" description="Helical" evidence="2">
    <location>
        <begin position="83"/>
        <end position="104"/>
    </location>
</feature>
<evidence type="ECO:0000256" key="1">
    <source>
        <dbReference type="SAM" id="MobiDB-lite"/>
    </source>
</evidence>
<dbReference type="VEuPathDB" id="CryptoDB:Vbra_7547"/>
<evidence type="ECO:0000259" key="3">
    <source>
        <dbReference type="Pfam" id="PF09423"/>
    </source>
</evidence>
<dbReference type="InterPro" id="IPR018946">
    <property type="entry name" value="PhoD-like_MPP"/>
</dbReference>